<reference evidence="9" key="1">
    <citation type="submission" date="2025-08" db="UniProtKB">
        <authorList>
            <consortium name="Ensembl"/>
        </authorList>
    </citation>
    <scope>IDENTIFICATION</scope>
</reference>
<keyword evidence="10" id="KW-1185">Reference proteome</keyword>
<keyword evidence="5" id="KW-0687">Ribonucleoprotein</keyword>
<evidence type="ECO:0000256" key="4">
    <source>
        <dbReference type="ARBA" id="ARBA00023128"/>
    </source>
</evidence>
<dbReference type="PANTHER" id="PTHR13477">
    <property type="entry name" value="MITOCHONDRIAL 39S RIBOSOMAL PROTEIN L49"/>
    <property type="match status" value="1"/>
</dbReference>
<dbReference type="InterPro" id="IPR007740">
    <property type="entry name" value="Ribosomal_mL49"/>
</dbReference>
<dbReference type="Pfam" id="PF05046">
    <property type="entry name" value="Img2"/>
    <property type="match status" value="1"/>
</dbReference>
<comment type="similarity">
    <text evidence="2">Belongs to the mitochondrion-specific ribosomal protein mL49 family.</text>
</comment>
<feature type="compositionally biased region" description="Pro residues" evidence="8">
    <location>
        <begin position="23"/>
        <end position="40"/>
    </location>
</feature>
<comment type="subcellular location">
    <subcellularLocation>
        <location evidence="1">Mitochondrion</location>
    </subcellularLocation>
</comment>
<evidence type="ECO:0000256" key="5">
    <source>
        <dbReference type="ARBA" id="ARBA00023274"/>
    </source>
</evidence>
<evidence type="ECO:0000256" key="8">
    <source>
        <dbReference type="SAM" id="MobiDB-lite"/>
    </source>
</evidence>
<sequence length="170" mass="18921">MNRVCRGMFSPRCVPPLAQSQGPPGPPADPQEPPQAPPYPGVVESTAEFVFVERLLPPSRVPDPPVHPTYPTPSGWSPPRAPVGALPYWVRRSRMHNVPVYCRLGPGDRKTTELRHVQGDIWALEAELRAFLRQRLGREPAMQVNEVTGTLRLGGHVDAELRAWLLQKGF</sequence>
<keyword evidence="3" id="KW-0689">Ribosomal protein</keyword>
<dbReference type="Gene3D" id="3.30.780.10">
    <property type="entry name" value="SUI1-like domain"/>
    <property type="match status" value="1"/>
</dbReference>
<dbReference type="AlphaFoldDB" id="A0A8C3CV34"/>
<dbReference type="Ensembl" id="ENSCMMT00000029145.1">
    <property type="protein sequence ID" value="ENSCMMP00000026680.1"/>
    <property type="gene ID" value="ENSCMMG00000016406.1"/>
</dbReference>
<reference evidence="9" key="2">
    <citation type="submission" date="2025-09" db="UniProtKB">
        <authorList>
            <consortium name="Ensembl"/>
        </authorList>
    </citation>
    <scope>IDENTIFICATION</scope>
</reference>
<evidence type="ECO:0000256" key="7">
    <source>
        <dbReference type="ARBA" id="ARBA00035545"/>
    </source>
</evidence>
<dbReference type="GO" id="GO:0006412">
    <property type="term" value="P:translation"/>
    <property type="evidence" value="ECO:0007669"/>
    <property type="project" value="InterPro"/>
</dbReference>
<evidence type="ECO:0000256" key="2">
    <source>
        <dbReference type="ARBA" id="ARBA00005677"/>
    </source>
</evidence>
<accession>A0A8C3CV34</accession>
<proteinExistence type="inferred from homology"/>
<dbReference type="GO" id="GO:0005762">
    <property type="term" value="C:mitochondrial large ribosomal subunit"/>
    <property type="evidence" value="ECO:0007669"/>
    <property type="project" value="TreeGrafter"/>
</dbReference>
<evidence type="ECO:0000313" key="9">
    <source>
        <dbReference type="Ensembl" id="ENSCMMP00000026680.1"/>
    </source>
</evidence>
<dbReference type="Proteomes" id="UP000694556">
    <property type="component" value="Unassembled WGS sequence"/>
</dbReference>
<name>A0A8C3CV34_CAIMO</name>
<evidence type="ECO:0000256" key="1">
    <source>
        <dbReference type="ARBA" id="ARBA00004173"/>
    </source>
</evidence>
<dbReference type="FunFam" id="3.30.780.10:FF:000009">
    <property type="entry name" value="39S ribosomal protein L49, mitochondrial"/>
    <property type="match status" value="1"/>
</dbReference>
<evidence type="ECO:0000256" key="3">
    <source>
        <dbReference type="ARBA" id="ARBA00022980"/>
    </source>
</evidence>
<keyword evidence="4" id="KW-0496">Mitochondrion</keyword>
<evidence type="ECO:0000256" key="6">
    <source>
        <dbReference type="ARBA" id="ARBA00035191"/>
    </source>
</evidence>
<organism evidence="9 10">
    <name type="scientific">Cairina moschata</name>
    <name type="common">Muscovy duck</name>
    <dbReference type="NCBI Taxonomy" id="8855"/>
    <lineage>
        <taxon>Eukaryota</taxon>
        <taxon>Metazoa</taxon>
        <taxon>Chordata</taxon>
        <taxon>Craniata</taxon>
        <taxon>Vertebrata</taxon>
        <taxon>Euteleostomi</taxon>
        <taxon>Archelosauria</taxon>
        <taxon>Archosauria</taxon>
        <taxon>Dinosauria</taxon>
        <taxon>Saurischia</taxon>
        <taxon>Theropoda</taxon>
        <taxon>Coelurosauria</taxon>
        <taxon>Aves</taxon>
        <taxon>Neognathae</taxon>
        <taxon>Galloanserae</taxon>
        <taxon>Anseriformes</taxon>
        <taxon>Anatidae</taxon>
        <taxon>Anatinae</taxon>
        <taxon>Cairina</taxon>
    </lineage>
</organism>
<dbReference type="GO" id="GO:0003735">
    <property type="term" value="F:structural constituent of ribosome"/>
    <property type="evidence" value="ECO:0007669"/>
    <property type="project" value="InterPro"/>
</dbReference>
<evidence type="ECO:0000313" key="10">
    <source>
        <dbReference type="Proteomes" id="UP000694556"/>
    </source>
</evidence>
<feature type="region of interest" description="Disordered" evidence="8">
    <location>
        <begin position="12"/>
        <end position="41"/>
    </location>
</feature>
<protein>
    <recommendedName>
        <fullName evidence="6">Large ribosomal subunit protein mL49</fullName>
    </recommendedName>
    <alternativeName>
        <fullName evidence="7">39S ribosomal protein L49, mitochondrial</fullName>
    </alternativeName>
</protein>
<dbReference type="PANTHER" id="PTHR13477:SF0">
    <property type="entry name" value="LARGE RIBOSOMAL SUBUNIT PROTEIN ML49"/>
    <property type="match status" value="1"/>
</dbReference>